<accession>A0A6I1MII3</accession>
<gene>
    <name evidence="1" type="ORF">GBZ86_00365</name>
</gene>
<sequence>MKKYTLEQLSQLSIKDFNKNFKFLGEGISRRVYSINKYLVVKVAKGEDGIHQNFVENYVFNNCAVKYKKYLCPILYYNNKILIMPKAEPFLNVLRQNFIDLSLIRDEVTVKQDIFNFSCEFMLFLDDLYSPSSWGMIYDNYYLIDYGCTSDIGDTLYEKLFGIYCN</sequence>
<dbReference type="OrthoDB" id="1739422at2"/>
<proteinExistence type="predicted"/>
<keyword evidence="2" id="KW-1185">Reference proteome</keyword>
<protein>
    <submittedName>
        <fullName evidence="1">Uncharacterized protein</fullName>
    </submittedName>
</protein>
<dbReference type="EMBL" id="WHJC01000002">
    <property type="protein sequence ID" value="MPQ42218.1"/>
    <property type="molecule type" value="Genomic_DNA"/>
</dbReference>
<dbReference type="AlphaFoldDB" id="A0A6I1MII3"/>
<reference evidence="1 2" key="1">
    <citation type="submission" date="2019-10" db="EMBL/GenBank/DDBJ databases">
        <title>The Genome Sequence of Clostridium tarantellae Isolated from Fish Brain.</title>
        <authorList>
            <person name="Bano L."/>
            <person name="Kiel M."/>
            <person name="Sales G."/>
            <person name="Doxey A.C."/>
            <person name="Mansfield M.J."/>
            <person name="Schiavone M."/>
            <person name="Rossetto O."/>
            <person name="Pirazzini M."/>
            <person name="Dobrindt U."/>
            <person name="Montecucco C."/>
        </authorList>
    </citation>
    <scope>NUCLEOTIDE SEQUENCE [LARGE SCALE GENOMIC DNA]</scope>
    <source>
        <strain evidence="1 2">DSM 3997</strain>
    </source>
</reference>
<evidence type="ECO:0000313" key="1">
    <source>
        <dbReference type="EMBL" id="MPQ42218.1"/>
    </source>
</evidence>
<evidence type="ECO:0000313" key="2">
    <source>
        <dbReference type="Proteomes" id="UP000430345"/>
    </source>
</evidence>
<dbReference type="RefSeq" id="WP_152886672.1">
    <property type="nucleotide sequence ID" value="NZ_WHJC01000002.1"/>
</dbReference>
<dbReference type="Proteomes" id="UP000430345">
    <property type="component" value="Unassembled WGS sequence"/>
</dbReference>
<name>A0A6I1MII3_9CLOT</name>
<organism evidence="1 2">
    <name type="scientific">Clostridium tarantellae</name>
    <dbReference type="NCBI Taxonomy" id="39493"/>
    <lineage>
        <taxon>Bacteria</taxon>
        <taxon>Bacillati</taxon>
        <taxon>Bacillota</taxon>
        <taxon>Clostridia</taxon>
        <taxon>Eubacteriales</taxon>
        <taxon>Clostridiaceae</taxon>
        <taxon>Clostridium</taxon>
    </lineage>
</organism>
<comment type="caution">
    <text evidence="1">The sequence shown here is derived from an EMBL/GenBank/DDBJ whole genome shotgun (WGS) entry which is preliminary data.</text>
</comment>